<sequence length="77" mass="8879">EQHDFRDLVKSLKGRKGQDGVRIPTKITFLANAYSWSAWLLDVFTNLFKLKKDAEIKKEKNDNSGVLEIVKDKKSVE</sequence>
<name>A0A9N9EFB9_9GLOM</name>
<protein>
    <submittedName>
        <fullName evidence="1">709_t:CDS:1</fullName>
    </submittedName>
</protein>
<feature type="non-terminal residue" evidence="1">
    <location>
        <position position="1"/>
    </location>
</feature>
<accession>A0A9N9EFB9</accession>
<organism evidence="1 2">
    <name type="scientific">Paraglomus occultum</name>
    <dbReference type="NCBI Taxonomy" id="144539"/>
    <lineage>
        <taxon>Eukaryota</taxon>
        <taxon>Fungi</taxon>
        <taxon>Fungi incertae sedis</taxon>
        <taxon>Mucoromycota</taxon>
        <taxon>Glomeromycotina</taxon>
        <taxon>Glomeromycetes</taxon>
        <taxon>Paraglomerales</taxon>
        <taxon>Paraglomeraceae</taxon>
        <taxon>Paraglomus</taxon>
    </lineage>
</organism>
<dbReference type="AlphaFoldDB" id="A0A9N9EFB9"/>
<dbReference type="Proteomes" id="UP000789572">
    <property type="component" value="Unassembled WGS sequence"/>
</dbReference>
<dbReference type="EMBL" id="CAJVPJ010006978">
    <property type="protein sequence ID" value="CAG8672592.1"/>
    <property type="molecule type" value="Genomic_DNA"/>
</dbReference>
<reference evidence="1" key="1">
    <citation type="submission" date="2021-06" db="EMBL/GenBank/DDBJ databases">
        <authorList>
            <person name="Kallberg Y."/>
            <person name="Tangrot J."/>
            <person name="Rosling A."/>
        </authorList>
    </citation>
    <scope>NUCLEOTIDE SEQUENCE</scope>
    <source>
        <strain evidence="1">IA702</strain>
    </source>
</reference>
<evidence type="ECO:0000313" key="1">
    <source>
        <dbReference type="EMBL" id="CAG8672592.1"/>
    </source>
</evidence>
<dbReference type="OrthoDB" id="2340330at2759"/>
<evidence type="ECO:0000313" key="2">
    <source>
        <dbReference type="Proteomes" id="UP000789572"/>
    </source>
</evidence>
<comment type="caution">
    <text evidence="1">The sequence shown here is derived from an EMBL/GenBank/DDBJ whole genome shotgun (WGS) entry which is preliminary data.</text>
</comment>
<gene>
    <name evidence="1" type="ORF">POCULU_LOCUS11055</name>
</gene>
<keyword evidence="2" id="KW-1185">Reference proteome</keyword>
<proteinExistence type="predicted"/>